<evidence type="ECO:0000313" key="4">
    <source>
        <dbReference type="EMBL" id="NYZ22043.1"/>
    </source>
</evidence>
<dbReference type="PANTHER" id="PTHR12184">
    <property type="entry name" value="UBIQUINOL-CYTOCHROME C REDUCTASE COMPLEX ASSEMBLY FACTOR 1 FAMILY MEMBER"/>
    <property type="match status" value="1"/>
</dbReference>
<comment type="caution">
    <text evidence="4">The sequence shown here is derived from an EMBL/GenBank/DDBJ whole genome shotgun (WGS) entry which is preliminary data.</text>
</comment>
<evidence type="ECO:0000256" key="2">
    <source>
        <dbReference type="ARBA" id="ARBA00006436"/>
    </source>
</evidence>
<name>A0ABX2TFV3_9PROT</name>
<keyword evidence="5" id="KW-1185">Reference proteome</keyword>
<gene>
    <name evidence="4" type="ORF">HND93_20200</name>
</gene>
<feature type="domain" description="Ubiquinol-cytochrome c chaperone" evidence="3">
    <location>
        <begin position="19"/>
        <end position="159"/>
    </location>
</feature>
<sequence length="173" mass="18830">MAFYAAVVTQARQPGFYADLRVPDTLDGRFELIALHVFLVMRRLKGQGATADQRARRLYEVMIDEFDTSLREMGAGDTGIGRRVKTMLRGMHGRIIAYDKALADPDPRHLEVALDNNLYGTVRAVDPAHLAAMAGYARATAAALEALPVERIVDGELRFVPVPAGAMTGVSGC</sequence>
<reference evidence="4 5" key="1">
    <citation type="submission" date="2020-05" db="EMBL/GenBank/DDBJ databases">
        <title>Azospirillum oleiclasticum sp. nov, a nitrogen-fixing and heavy crude oil-emulsifying bacterium isolated from the crude oil of Yumen Oilfield.</title>
        <authorList>
            <person name="Wu D."/>
            <person name="Cai M."/>
            <person name="Zhang X."/>
        </authorList>
    </citation>
    <scope>NUCLEOTIDE SEQUENCE [LARGE SCALE GENOMIC DNA]</scope>
    <source>
        <strain evidence="4 5">ROY-1-1-2</strain>
    </source>
</reference>
<organism evidence="4 5">
    <name type="scientific">Azospirillum oleiclasticum</name>
    <dbReference type="NCBI Taxonomy" id="2735135"/>
    <lineage>
        <taxon>Bacteria</taxon>
        <taxon>Pseudomonadati</taxon>
        <taxon>Pseudomonadota</taxon>
        <taxon>Alphaproteobacteria</taxon>
        <taxon>Rhodospirillales</taxon>
        <taxon>Azospirillaceae</taxon>
        <taxon>Azospirillum</taxon>
    </lineage>
</organism>
<proteinExistence type="inferred from homology"/>
<dbReference type="PANTHER" id="PTHR12184:SF1">
    <property type="entry name" value="UBIQUINOL-CYTOCHROME-C REDUCTASE COMPLEX ASSEMBLY FACTOR 1"/>
    <property type="match status" value="1"/>
</dbReference>
<evidence type="ECO:0000256" key="1">
    <source>
        <dbReference type="ARBA" id="ARBA00006407"/>
    </source>
</evidence>
<comment type="similarity">
    <text evidence="1">Belongs to the CBP3 family.</text>
</comment>
<evidence type="ECO:0000313" key="5">
    <source>
        <dbReference type="Proteomes" id="UP000584642"/>
    </source>
</evidence>
<evidence type="ECO:0000259" key="3">
    <source>
        <dbReference type="Pfam" id="PF03981"/>
    </source>
</evidence>
<dbReference type="EMBL" id="JABFDB010000014">
    <property type="protein sequence ID" value="NYZ22043.1"/>
    <property type="molecule type" value="Genomic_DNA"/>
</dbReference>
<dbReference type="InterPro" id="IPR007129">
    <property type="entry name" value="Ubiqinol_cyt_c_chaperone_CPB3"/>
</dbReference>
<protein>
    <submittedName>
        <fullName evidence="4">Ubiquinol-cytochrome C chaperone</fullName>
    </submittedName>
</protein>
<dbReference type="Proteomes" id="UP000584642">
    <property type="component" value="Unassembled WGS sequence"/>
</dbReference>
<dbReference type="InterPro" id="IPR021150">
    <property type="entry name" value="Ubiq_cyt_c_chap"/>
</dbReference>
<comment type="similarity">
    <text evidence="2">Belongs to the UPF0174 family.</text>
</comment>
<accession>A0ABX2TFV3</accession>
<dbReference type="Pfam" id="PF03981">
    <property type="entry name" value="Ubiq_cyt_C_chap"/>
    <property type="match status" value="1"/>
</dbReference>